<evidence type="ECO:0000313" key="7">
    <source>
        <dbReference type="EMBL" id="RGV32308.1"/>
    </source>
</evidence>
<dbReference type="Pfam" id="PF04542">
    <property type="entry name" value="Sigma70_r2"/>
    <property type="match status" value="1"/>
</dbReference>
<dbReference type="EMBL" id="QRZA01000022">
    <property type="protein sequence ID" value="RGV32308.1"/>
    <property type="molecule type" value="Genomic_DNA"/>
</dbReference>
<gene>
    <name evidence="7" type="ORF">DWW18_14405</name>
</gene>
<dbReference type="Proteomes" id="UP000283589">
    <property type="component" value="Unassembled WGS sequence"/>
</dbReference>
<proteinExistence type="inferred from homology"/>
<evidence type="ECO:0000313" key="8">
    <source>
        <dbReference type="Proteomes" id="UP000283589"/>
    </source>
</evidence>
<dbReference type="InterPro" id="IPR039425">
    <property type="entry name" value="RNA_pol_sigma-70-like"/>
</dbReference>
<evidence type="ECO:0000256" key="1">
    <source>
        <dbReference type="ARBA" id="ARBA00010641"/>
    </source>
</evidence>
<keyword evidence="2" id="KW-0805">Transcription regulation</keyword>
<evidence type="ECO:0000256" key="4">
    <source>
        <dbReference type="ARBA" id="ARBA00023163"/>
    </source>
</evidence>
<dbReference type="PANTHER" id="PTHR43133:SF46">
    <property type="entry name" value="RNA POLYMERASE SIGMA-70 FACTOR ECF SUBFAMILY"/>
    <property type="match status" value="1"/>
</dbReference>
<sequence length="177" mass="20934">MAIVSHKEFKAFFETFFIPVYTLMQRYTGERELSRDFTQEAFVRVFEHWGEFETEENAKAFLYTVARRIYLDHCKHQKIENQYQNRVNGEELEEYDFLKEVTQQEVSRILYDAVDKLPSQTRSIILLNLKGFNNTEVAERLGVSVNTIKSLKKSAYVTLRTLLSKDLLMILFVLVDK</sequence>
<feature type="domain" description="RNA polymerase sigma-70 region 2" evidence="5">
    <location>
        <begin position="19"/>
        <end position="78"/>
    </location>
</feature>
<dbReference type="InterPro" id="IPR014284">
    <property type="entry name" value="RNA_pol_sigma-70_dom"/>
</dbReference>
<dbReference type="RefSeq" id="WP_118261044.1">
    <property type="nucleotide sequence ID" value="NZ_CALBWO010000041.1"/>
</dbReference>
<feature type="domain" description="RNA polymerase sigma factor 70 region 4 type 2" evidence="6">
    <location>
        <begin position="108"/>
        <end position="152"/>
    </location>
</feature>
<dbReference type="InterPro" id="IPR036388">
    <property type="entry name" value="WH-like_DNA-bd_sf"/>
</dbReference>
<dbReference type="Pfam" id="PF08281">
    <property type="entry name" value="Sigma70_r4_2"/>
    <property type="match status" value="1"/>
</dbReference>
<dbReference type="GO" id="GO:0003677">
    <property type="term" value="F:DNA binding"/>
    <property type="evidence" value="ECO:0007669"/>
    <property type="project" value="InterPro"/>
</dbReference>
<accession>A0A412WXL5</accession>
<evidence type="ECO:0000256" key="3">
    <source>
        <dbReference type="ARBA" id="ARBA00023082"/>
    </source>
</evidence>
<name>A0A412WXL5_9BACT</name>
<dbReference type="GO" id="GO:0016987">
    <property type="term" value="F:sigma factor activity"/>
    <property type="evidence" value="ECO:0007669"/>
    <property type="project" value="UniProtKB-KW"/>
</dbReference>
<comment type="caution">
    <text evidence="7">The sequence shown here is derived from an EMBL/GenBank/DDBJ whole genome shotgun (WGS) entry which is preliminary data.</text>
</comment>
<keyword evidence="4" id="KW-0804">Transcription</keyword>
<dbReference type="InterPro" id="IPR013324">
    <property type="entry name" value="RNA_pol_sigma_r3/r4-like"/>
</dbReference>
<dbReference type="STRING" id="1121130.GCA_000519105_01261"/>
<dbReference type="AlphaFoldDB" id="A0A412WXL5"/>
<dbReference type="Gene3D" id="1.10.10.10">
    <property type="entry name" value="Winged helix-like DNA-binding domain superfamily/Winged helix DNA-binding domain"/>
    <property type="match status" value="1"/>
</dbReference>
<dbReference type="InterPro" id="IPR013325">
    <property type="entry name" value="RNA_pol_sigma_r2"/>
</dbReference>
<dbReference type="InterPro" id="IPR013249">
    <property type="entry name" value="RNA_pol_sigma70_r4_t2"/>
</dbReference>
<dbReference type="SUPFAM" id="SSF88659">
    <property type="entry name" value="Sigma3 and sigma4 domains of RNA polymerase sigma factors"/>
    <property type="match status" value="1"/>
</dbReference>
<dbReference type="PANTHER" id="PTHR43133">
    <property type="entry name" value="RNA POLYMERASE ECF-TYPE SIGMA FACTO"/>
    <property type="match status" value="1"/>
</dbReference>
<dbReference type="SUPFAM" id="SSF88946">
    <property type="entry name" value="Sigma2 domain of RNA polymerase sigma factors"/>
    <property type="match status" value="1"/>
</dbReference>
<evidence type="ECO:0000259" key="5">
    <source>
        <dbReference type="Pfam" id="PF04542"/>
    </source>
</evidence>
<evidence type="ECO:0000259" key="6">
    <source>
        <dbReference type="Pfam" id="PF08281"/>
    </source>
</evidence>
<keyword evidence="3" id="KW-0731">Sigma factor</keyword>
<protein>
    <submittedName>
        <fullName evidence="7">Sigma-70 family RNA polymerase sigma factor</fullName>
    </submittedName>
</protein>
<organism evidence="7 8">
    <name type="scientific">Butyricimonas virosa</name>
    <dbReference type="NCBI Taxonomy" id="544645"/>
    <lineage>
        <taxon>Bacteria</taxon>
        <taxon>Pseudomonadati</taxon>
        <taxon>Bacteroidota</taxon>
        <taxon>Bacteroidia</taxon>
        <taxon>Bacteroidales</taxon>
        <taxon>Odoribacteraceae</taxon>
        <taxon>Butyricimonas</taxon>
    </lineage>
</organism>
<dbReference type="Gene3D" id="1.10.1740.10">
    <property type="match status" value="1"/>
</dbReference>
<evidence type="ECO:0000256" key="2">
    <source>
        <dbReference type="ARBA" id="ARBA00023015"/>
    </source>
</evidence>
<dbReference type="NCBIfam" id="TIGR02937">
    <property type="entry name" value="sigma70-ECF"/>
    <property type="match status" value="1"/>
</dbReference>
<reference evidence="7 8" key="1">
    <citation type="submission" date="2018-08" db="EMBL/GenBank/DDBJ databases">
        <title>A genome reference for cultivated species of the human gut microbiota.</title>
        <authorList>
            <person name="Zou Y."/>
            <person name="Xue W."/>
            <person name="Luo G."/>
        </authorList>
    </citation>
    <scope>NUCLEOTIDE SEQUENCE [LARGE SCALE GENOMIC DNA]</scope>
    <source>
        <strain evidence="7 8">AF14-49</strain>
    </source>
</reference>
<dbReference type="GO" id="GO:0006352">
    <property type="term" value="P:DNA-templated transcription initiation"/>
    <property type="evidence" value="ECO:0007669"/>
    <property type="project" value="InterPro"/>
</dbReference>
<dbReference type="InterPro" id="IPR007627">
    <property type="entry name" value="RNA_pol_sigma70_r2"/>
</dbReference>
<comment type="similarity">
    <text evidence="1">Belongs to the sigma-70 factor family. ECF subfamily.</text>
</comment>